<dbReference type="InterPro" id="IPR000742">
    <property type="entry name" value="EGF"/>
</dbReference>
<protein>
    <recommendedName>
        <fullName evidence="6">EGF-like domain-containing protein</fullName>
    </recommendedName>
</protein>
<keyword evidence="2" id="KW-0245">EGF-like domain</keyword>
<keyword evidence="5" id="KW-0732">Signal</keyword>
<evidence type="ECO:0000313" key="8">
    <source>
        <dbReference type="Proteomes" id="UP001431209"/>
    </source>
</evidence>
<evidence type="ECO:0000256" key="2">
    <source>
        <dbReference type="PROSITE-ProRule" id="PRU00076"/>
    </source>
</evidence>
<evidence type="ECO:0000256" key="4">
    <source>
        <dbReference type="SAM" id="Phobius"/>
    </source>
</evidence>
<keyword evidence="4" id="KW-0812">Transmembrane</keyword>
<organism evidence="7 8">
    <name type="scientific">Acrasis kona</name>
    <dbReference type="NCBI Taxonomy" id="1008807"/>
    <lineage>
        <taxon>Eukaryota</taxon>
        <taxon>Discoba</taxon>
        <taxon>Heterolobosea</taxon>
        <taxon>Tetramitia</taxon>
        <taxon>Eutetramitia</taxon>
        <taxon>Acrasidae</taxon>
        <taxon>Acrasis</taxon>
    </lineage>
</organism>
<dbReference type="PRINTS" id="PR01217">
    <property type="entry name" value="PRICHEXTENSN"/>
</dbReference>
<feature type="compositionally biased region" description="Low complexity" evidence="3">
    <location>
        <begin position="520"/>
        <end position="640"/>
    </location>
</feature>
<dbReference type="Gene3D" id="2.60.120.200">
    <property type="match status" value="1"/>
</dbReference>
<feature type="disulfide bond" evidence="2">
    <location>
        <begin position="253"/>
        <end position="262"/>
    </location>
</feature>
<dbReference type="Proteomes" id="UP001431209">
    <property type="component" value="Unassembled WGS sequence"/>
</dbReference>
<evidence type="ECO:0000259" key="6">
    <source>
        <dbReference type="PROSITE" id="PS50026"/>
    </source>
</evidence>
<feature type="domain" description="EGF-like" evidence="6">
    <location>
        <begin position="236"/>
        <end position="263"/>
    </location>
</feature>
<keyword evidence="1 2" id="KW-1015">Disulfide bond</keyword>
<dbReference type="PROSITE" id="PS50026">
    <property type="entry name" value="EGF_3"/>
    <property type="match status" value="1"/>
</dbReference>
<feature type="transmembrane region" description="Helical" evidence="4">
    <location>
        <begin position="816"/>
        <end position="834"/>
    </location>
</feature>
<evidence type="ECO:0000256" key="1">
    <source>
        <dbReference type="ARBA" id="ARBA00023157"/>
    </source>
</evidence>
<evidence type="ECO:0000313" key="7">
    <source>
        <dbReference type="EMBL" id="KAL0483746.1"/>
    </source>
</evidence>
<accession>A0AAW2Z1R6</accession>
<comment type="caution">
    <text evidence="7">The sequence shown here is derived from an EMBL/GenBank/DDBJ whole genome shotgun (WGS) entry which is preliminary data.</text>
</comment>
<comment type="caution">
    <text evidence="2">Lacks conserved residue(s) required for the propagation of feature annotation.</text>
</comment>
<dbReference type="SUPFAM" id="SSF49899">
    <property type="entry name" value="Concanavalin A-like lectins/glucanases"/>
    <property type="match status" value="1"/>
</dbReference>
<evidence type="ECO:0000256" key="5">
    <source>
        <dbReference type="SAM" id="SignalP"/>
    </source>
</evidence>
<keyword evidence="8" id="KW-1185">Reference proteome</keyword>
<feature type="signal peptide" evidence="5">
    <location>
        <begin position="1"/>
        <end position="22"/>
    </location>
</feature>
<reference evidence="7 8" key="1">
    <citation type="submission" date="2024-03" db="EMBL/GenBank/DDBJ databases">
        <title>The Acrasis kona genome and developmental transcriptomes reveal deep origins of eukaryotic multicellular pathways.</title>
        <authorList>
            <person name="Sheikh S."/>
            <person name="Fu C.-J."/>
            <person name="Brown M.W."/>
            <person name="Baldauf S.L."/>
        </authorList>
    </citation>
    <scope>NUCLEOTIDE SEQUENCE [LARGE SCALE GENOMIC DNA]</scope>
    <source>
        <strain evidence="7 8">ATCC MYA-3509</strain>
    </source>
</reference>
<name>A0AAW2Z1R6_9EUKA</name>
<dbReference type="AlphaFoldDB" id="A0AAW2Z1R6"/>
<evidence type="ECO:0000256" key="3">
    <source>
        <dbReference type="SAM" id="MobiDB-lite"/>
    </source>
</evidence>
<dbReference type="PROSITE" id="PS00022">
    <property type="entry name" value="EGF_1"/>
    <property type="match status" value="2"/>
</dbReference>
<proteinExistence type="predicted"/>
<keyword evidence="4" id="KW-0472">Membrane</keyword>
<sequence length="835" mass="89968">MVHGVLPVLIVLVLSLCHNGGCLEPWKNNIDIVGYWKLFNSTEDSGPYKYNMAVGGGASFSDANGRGGLEVRGAAATVNNPSKLSTAFTFAMWVYFYPFSTSNEYNLIKTSSGYAAIGYKYTSGNAFNFLPSIRVGYVNQGTTRSGGNVNNWVHVALTTNAKDVTFYVNGDVDITLTLNASYNQNFQNLVLTSGPNTGNVTAIFEHVVAATRALSAWEVRALRDKKLFCFGTGPSNLDNCVNGVCSSLDYCSCNPNWYGDTCNLTLCNGIISSSTSVCSSGGRCSNFDTCVCDNYRAGQFCEFDYSLKYNITTSTPKIIKYDSRSDIDIFMNVTTPFSLDPTLARNATFKITQGRPSDQRQIPVTYINNNTFQLGVSFTNTSTQFSFTFQFNNIDITDPITTFITPTNETEIACKLGNRISSTTCNEAWAYLKGYDNLSDDIGCSYSPVQICVDLCVKDWNCMAVVEVPPYTKWGDLAGCCYKNKISNLTKSTVNLWVLPRVLSTPTPTLTPTPTPTPTYTPSQTLTPSPTLTSTPTPTSSPTLTPTSTPTINPTSTSIPTSLPTPTMPTVVRTFAQTPTFTPSPTPTEIFSPSRRQTPTPTPTQTPTATTRTATITPTSTPTRITTFVSSPTPTLTTTTPVSLSPSVIKIYAAIITPSTSGNTDLLPPVVSASSAMLFSSPQVNSSISCSFQDSESISPTVVVQQAEISFVVSVLQKPALLRLNFLSEENVIIAFVDVSVEGAAKYNVNVLSAYRTLSNLYGSFVIRKIKVSGIRSIKVAVTVVSSETPVEVEASSLVLQTVSVNVIAANTASNIGGFTLSMALTVFVVLLLLK</sequence>
<gene>
    <name evidence="7" type="ORF">AKO1_013921</name>
</gene>
<dbReference type="EMBL" id="JAOPGA020000987">
    <property type="protein sequence ID" value="KAL0483746.1"/>
    <property type="molecule type" value="Genomic_DNA"/>
</dbReference>
<dbReference type="Gene3D" id="2.10.25.10">
    <property type="entry name" value="Laminin"/>
    <property type="match status" value="1"/>
</dbReference>
<keyword evidence="4" id="KW-1133">Transmembrane helix</keyword>
<dbReference type="InterPro" id="IPR013320">
    <property type="entry name" value="ConA-like_dom_sf"/>
</dbReference>
<feature type="compositionally biased region" description="Pro residues" evidence="3">
    <location>
        <begin position="509"/>
        <end position="519"/>
    </location>
</feature>
<feature type="region of interest" description="Disordered" evidence="3">
    <location>
        <begin position="505"/>
        <end position="640"/>
    </location>
</feature>
<dbReference type="Pfam" id="PF13385">
    <property type="entry name" value="Laminin_G_3"/>
    <property type="match status" value="1"/>
</dbReference>
<feature type="chain" id="PRO_5043901523" description="EGF-like domain-containing protein" evidence="5">
    <location>
        <begin position="23"/>
        <end position="835"/>
    </location>
</feature>